<dbReference type="InterPro" id="IPR007345">
    <property type="entry name" value="Polysacch_pyruvyl_Trfase"/>
</dbReference>
<protein>
    <submittedName>
        <fullName evidence="2">Polysaccharide pyruvyl transferase family protein</fullName>
    </submittedName>
</protein>
<reference evidence="2 3" key="1">
    <citation type="submission" date="2021-12" db="EMBL/GenBank/DDBJ databases">
        <title>Siccirubricoccus leaddurans sp. nov., a high concentration Zn2+ tolerance bacterium.</title>
        <authorList>
            <person name="Cao Y."/>
        </authorList>
    </citation>
    <scope>NUCLEOTIDE SEQUENCE [LARGE SCALE GENOMIC DNA]</scope>
    <source>
        <strain evidence="2 3">KC 17139</strain>
    </source>
</reference>
<organism evidence="2 3">
    <name type="scientific">Siccirubricoccus soli</name>
    <dbReference type="NCBI Taxonomy" id="2899147"/>
    <lineage>
        <taxon>Bacteria</taxon>
        <taxon>Pseudomonadati</taxon>
        <taxon>Pseudomonadota</taxon>
        <taxon>Alphaproteobacteria</taxon>
        <taxon>Acetobacterales</taxon>
        <taxon>Roseomonadaceae</taxon>
        <taxon>Siccirubricoccus</taxon>
    </lineage>
</organism>
<keyword evidence="2" id="KW-0808">Transferase</keyword>
<sequence length="380" mass="41507">MPKRRPVILDGNPYALDHEPLTAAAMFEKTGGNTGNMAFRYGLAKSLSNPVMLNLGNSPSTIRGAGDIIVLPLANQLGRHMKLGGAAERLQAIDLPIIGIGLGAQATSYEQDVELDPGTRSWLEQLATRAPSDHPNIGARGPYTKEQIAKLGFGSAATVTGCPSNFICGDAKLGDRLAAGFAKTPKRIAVAAGIPYIAQLADIERQLADIVTLTDGAYIVQHGLEMIELACREFDTMASDKLELCRSYIQPLSSMDEFKAWCSRFAFAFSDVRPWMDFVRRFDFVVGTRFHGAMLAIQAGVPAACIAHDSRTLEMCQTMQIPVCHYKDINVPLTRYNIMDFFKFDAEAYTETRRRLCGAFVDILKAAELDVAPGVLRLLN</sequence>
<dbReference type="EMBL" id="JAFIRR010000039">
    <property type="protein sequence ID" value="MCO6415930.1"/>
    <property type="molecule type" value="Genomic_DNA"/>
</dbReference>
<dbReference type="RefSeq" id="WP_252952541.1">
    <property type="nucleotide sequence ID" value="NZ_JAFIRR010000039.1"/>
</dbReference>
<keyword evidence="3" id="KW-1185">Reference proteome</keyword>
<gene>
    <name evidence="2" type="ORF">JYK14_07030</name>
</gene>
<proteinExistence type="predicted"/>
<evidence type="ECO:0000313" key="3">
    <source>
        <dbReference type="Proteomes" id="UP001523392"/>
    </source>
</evidence>
<comment type="caution">
    <text evidence="2">The sequence shown here is derived from an EMBL/GenBank/DDBJ whole genome shotgun (WGS) entry which is preliminary data.</text>
</comment>
<feature type="domain" description="Polysaccharide pyruvyl transferase" evidence="1">
    <location>
        <begin position="45"/>
        <end position="310"/>
    </location>
</feature>
<name>A0ABT1D3S9_9PROT</name>
<dbReference type="GO" id="GO:0016740">
    <property type="term" value="F:transferase activity"/>
    <property type="evidence" value="ECO:0007669"/>
    <property type="project" value="UniProtKB-KW"/>
</dbReference>
<accession>A0ABT1D3S9</accession>
<evidence type="ECO:0000259" key="1">
    <source>
        <dbReference type="Pfam" id="PF04230"/>
    </source>
</evidence>
<dbReference type="Proteomes" id="UP001523392">
    <property type="component" value="Unassembled WGS sequence"/>
</dbReference>
<evidence type="ECO:0000313" key="2">
    <source>
        <dbReference type="EMBL" id="MCO6415930.1"/>
    </source>
</evidence>
<dbReference type="Pfam" id="PF04230">
    <property type="entry name" value="PS_pyruv_trans"/>
    <property type="match status" value="1"/>
</dbReference>